<dbReference type="PANTHER" id="PTHR47074:SF11">
    <property type="entry name" value="REVERSE TRANSCRIPTASE-LIKE PROTEIN"/>
    <property type="match status" value="1"/>
</dbReference>
<dbReference type="InterPro" id="IPR044730">
    <property type="entry name" value="RNase_H-like_dom_plant"/>
</dbReference>
<evidence type="ECO:0000259" key="1">
    <source>
        <dbReference type="Pfam" id="PF13456"/>
    </source>
</evidence>
<dbReference type="PANTHER" id="PTHR47074">
    <property type="entry name" value="BNAC02G40300D PROTEIN"/>
    <property type="match status" value="1"/>
</dbReference>
<evidence type="ECO:0000313" key="3">
    <source>
        <dbReference type="Proteomes" id="UP001281410"/>
    </source>
</evidence>
<dbReference type="InterPro" id="IPR002156">
    <property type="entry name" value="RNaseH_domain"/>
</dbReference>
<organism evidence="2 3">
    <name type="scientific">Dipteronia sinensis</name>
    <dbReference type="NCBI Taxonomy" id="43782"/>
    <lineage>
        <taxon>Eukaryota</taxon>
        <taxon>Viridiplantae</taxon>
        <taxon>Streptophyta</taxon>
        <taxon>Embryophyta</taxon>
        <taxon>Tracheophyta</taxon>
        <taxon>Spermatophyta</taxon>
        <taxon>Magnoliopsida</taxon>
        <taxon>eudicotyledons</taxon>
        <taxon>Gunneridae</taxon>
        <taxon>Pentapetalae</taxon>
        <taxon>rosids</taxon>
        <taxon>malvids</taxon>
        <taxon>Sapindales</taxon>
        <taxon>Sapindaceae</taxon>
        <taxon>Hippocastanoideae</taxon>
        <taxon>Acereae</taxon>
        <taxon>Dipteronia</taxon>
    </lineage>
</organism>
<dbReference type="Pfam" id="PF13456">
    <property type="entry name" value="RVT_3"/>
    <property type="match status" value="1"/>
</dbReference>
<name>A0AAE0DQQ8_9ROSI</name>
<feature type="domain" description="RNase H type-1" evidence="1">
    <location>
        <begin position="2"/>
        <end position="110"/>
    </location>
</feature>
<gene>
    <name evidence="2" type="ORF">Dsin_030109</name>
</gene>
<proteinExistence type="predicted"/>
<protein>
    <recommendedName>
        <fullName evidence="1">RNase H type-1 domain-containing protein</fullName>
    </recommendedName>
</protein>
<dbReference type="GO" id="GO:0004523">
    <property type="term" value="F:RNA-DNA hybrid ribonuclease activity"/>
    <property type="evidence" value="ECO:0007669"/>
    <property type="project" value="InterPro"/>
</dbReference>
<dbReference type="GO" id="GO:0003676">
    <property type="term" value="F:nucleic acid binding"/>
    <property type="evidence" value="ECO:0007669"/>
    <property type="project" value="InterPro"/>
</dbReference>
<reference evidence="2" key="1">
    <citation type="journal article" date="2023" name="Plant J.">
        <title>Genome sequences and population genomics provide insights into the demographic history, inbreeding, and mutation load of two 'living fossil' tree species of Dipteronia.</title>
        <authorList>
            <person name="Feng Y."/>
            <person name="Comes H.P."/>
            <person name="Chen J."/>
            <person name="Zhu S."/>
            <person name="Lu R."/>
            <person name="Zhang X."/>
            <person name="Li P."/>
            <person name="Qiu J."/>
            <person name="Olsen K.M."/>
            <person name="Qiu Y."/>
        </authorList>
    </citation>
    <scope>NUCLEOTIDE SEQUENCE</scope>
    <source>
        <strain evidence="2">NBL</strain>
    </source>
</reference>
<dbReference type="AlphaFoldDB" id="A0AAE0DQQ8"/>
<comment type="caution">
    <text evidence="2">The sequence shown here is derived from an EMBL/GenBank/DDBJ whole genome shotgun (WGS) entry which is preliminary data.</text>
</comment>
<keyword evidence="3" id="KW-1185">Reference proteome</keyword>
<sequence length="140" mass="14876">MGFGSIARDHTSAVLASSSQSLPVGVSLIVAEALTIHYGFMFTTDTGLLPCSLETVAQVVVSHIRSGSAPLFDVGLVISDIIYFLDCNPSCSVAFVPKKANMVAHRLAKLGLTLDINLFRIEEVLPCLAPIVMGDCPTRL</sequence>
<dbReference type="EMBL" id="JANJYJ010000010">
    <property type="protein sequence ID" value="KAK3182823.1"/>
    <property type="molecule type" value="Genomic_DNA"/>
</dbReference>
<dbReference type="CDD" id="cd06222">
    <property type="entry name" value="RNase_H_like"/>
    <property type="match status" value="1"/>
</dbReference>
<dbReference type="Proteomes" id="UP001281410">
    <property type="component" value="Unassembled WGS sequence"/>
</dbReference>
<accession>A0AAE0DQQ8</accession>
<dbReference type="InterPro" id="IPR052929">
    <property type="entry name" value="RNase_H-like_EbsB-rel"/>
</dbReference>
<evidence type="ECO:0000313" key="2">
    <source>
        <dbReference type="EMBL" id="KAK3182823.1"/>
    </source>
</evidence>